<proteinExistence type="predicted"/>
<feature type="region of interest" description="Disordered" evidence="1">
    <location>
        <begin position="73"/>
        <end position="94"/>
    </location>
</feature>
<evidence type="ECO:0000313" key="3">
    <source>
        <dbReference type="Proteomes" id="UP001432027"/>
    </source>
</evidence>
<comment type="caution">
    <text evidence="2">The sequence shown here is derived from an EMBL/GenBank/DDBJ whole genome shotgun (WGS) entry which is preliminary data.</text>
</comment>
<dbReference type="Proteomes" id="UP001432027">
    <property type="component" value="Unassembled WGS sequence"/>
</dbReference>
<dbReference type="AlphaFoldDB" id="A0AAV5TUR1"/>
<gene>
    <name evidence="2" type="ORF">PENTCL1PPCAC_20393</name>
</gene>
<accession>A0AAV5TUR1</accession>
<evidence type="ECO:0000313" key="2">
    <source>
        <dbReference type="EMBL" id="GMS98218.1"/>
    </source>
</evidence>
<protein>
    <submittedName>
        <fullName evidence="2">Uncharacterized protein</fullName>
    </submittedName>
</protein>
<feature type="non-terminal residue" evidence="2">
    <location>
        <position position="1"/>
    </location>
</feature>
<feature type="non-terminal residue" evidence="2">
    <location>
        <position position="94"/>
    </location>
</feature>
<evidence type="ECO:0000256" key="1">
    <source>
        <dbReference type="SAM" id="MobiDB-lite"/>
    </source>
</evidence>
<name>A0AAV5TUR1_9BILA</name>
<keyword evidence="3" id="KW-1185">Reference proteome</keyword>
<sequence>GVFSRRSEEDREWWEEAEKEFTERYGNDGSDVDDAASIISGLSMDQRDDSSDADSTAGRLDLDRSTFTGSLRDDLRLMPSSSAPVETPEKKAFQ</sequence>
<organism evidence="2 3">
    <name type="scientific">Pristionchus entomophagus</name>
    <dbReference type="NCBI Taxonomy" id="358040"/>
    <lineage>
        <taxon>Eukaryota</taxon>
        <taxon>Metazoa</taxon>
        <taxon>Ecdysozoa</taxon>
        <taxon>Nematoda</taxon>
        <taxon>Chromadorea</taxon>
        <taxon>Rhabditida</taxon>
        <taxon>Rhabditina</taxon>
        <taxon>Diplogasteromorpha</taxon>
        <taxon>Diplogasteroidea</taxon>
        <taxon>Neodiplogasteridae</taxon>
        <taxon>Pristionchus</taxon>
    </lineage>
</organism>
<reference evidence="2" key="1">
    <citation type="submission" date="2023-10" db="EMBL/GenBank/DDBJ databases">
        <title>Genome assembly of Pristionchus species.</title>
        <authorList>
            <person name="Yoshida K."/>
            <person name="Sommer R.J."/>
        </authorList>
    </citation>
    <scope>NUCLEOTIDE SEQUENCE</scope>
    <source>
        <strain evidence="2">RS0144</strain>
    </source>
</reference>
<feature type="region of interest" description="Disordered" evidence="1">
    <location>
        <begin position="40"/>
        <end position="61"/>
    </location>
</feature>
<dbReference type="EMBL" id="BTSX01000005">
    <property type="protein sequence ID" value="GMS98218.1"/>
    <property type="molecule type" value="Genomic_DNA"/>
</dbReference>